<feature type="transmembrane region" description="Helical" evidence="2">
    <location>
        <begin position="71"/>
        <end position="90"/>
    </location>
</feature>
<dbReference type="RefSeq" id="WP_189587078.1">
    <property type="nucleotide sequence ID" value="NZ_BMYV01000003.1"/>
</dbReference>
<dbReference type="InterPro" id="IPR002765">
    <property type="entry name" value="UPF0145_YbjQ-like"/>
</dbReference>
<dbReference type="Gene3D" id="3.30.110.70">
    <property type="entry name" value="Hypothetical protein apc22750. Chain B"/>
    <property type="match status" value="1"/>
</dbReference>
<dbReference type="PANTHER" id="PTHR34068">
    <property type="entry name" value="UPF0145 PROTEIN YBJQ"/>
    <property type="match status" value="1"/>
</dbReference>
<dbReference type="Proteomes" id="UP000600865">
    <property type="component" value="Unassembled WGS sequence"/>
</dbReference>
<dbReference type="Pfam" id="PF01906">
    <property type="entry name" value="YbjQ_1"/>
    <property type="match status" value="1"/>
</dbReference>
<dbReference type="AlphaFoldDB" id="A0A918KTS2"/>
<keyword evidence="2" id="KW-0812">Transmembrane</keyword>
<reference evidence="3 4" key="1">
    <citation type="journal article" date="2014" name="Int. J. Syst. Evol. Microbiol.">
        <title>Complete genome sequence of Corynebacterium casei LMG S-19264T (=DSM 44701T), isolated from a smear-ripened cheese.</title>
        <authorList>
            <consortium name="US DOE Joint Genome Institute (JGI-PGF)"/>
            <person name="Walter F."/>
            <person name="Albersmeier A."/>
            <person name="Kalinowski J."/>
            <person name="Ruckert C."/>
        </authorList>
    </citation>
    <scope>NUCLEOTIDE SEQUENCE [LARGE SCALE GENOMIC DNA]</scope>
    <source>
        <strain evidence="3 4">KCTC 23968</strain>
    </source>
</reference>
<evidence type="ECO:0000313" key="4">
    <source>
        <dbReference type="Proteomes" id="UP000600865"/>
    </source>
</evidence>
<dbReference type="PANTHER" id="PTHR34068:SF2">
    <property type="entry name" value="UPF0145 PROTEIN SCO3412"/>
    <property type="match status" value="1"/>
</dbReference>
<keyword evidence="2" id="KW-0472">Membrane</keyword>
<accession>A0A918KTS2</accession>
<dbReference type="InterPro" id="IPR035439">
    <property type="entry name" value="UPF0145_dom_sf"/>
</dbReference>
<dbReference type="SUPFAM" id="SSF117782">
    <property type="entry name" value="YbjQ-like"/>
    <property type="match status" value="1"/>
</dbReference>
<name>A0A918KTS2_9PROT</name>
<gene>
    <name evidence="3" type="ORF">GCM10011309_27040</name>
</gene>
<protein>
    <submittedName>
        <fullName evidence="3">Metal-binding protein</fullName>
    </submittedName>
</protein>
<evidence type="ECO:0000313" key="3">
    <source>
        <dbReference type="EMBL" id="GGX75408.1"/>
    </source>
</evidence>
<comment type="caution">
    <text evidence="3">The sequence shown here is derived from an EMBL/GenBank/DDBJ whole genome shotgun (WGS) entry which is preliminary data.</text>
</comment>
<proteinExistence type="inferred from homology"/>
<keyword evidence="4" id="KW-1185">Reference proteome</keyword>
<evidence type="ECO:0000256" key="1">
    <source>
        <dbReference type="ARBA" id="ARBA00010751"/>
    </source>
</evidence>
<organism evidence="3 4">
    <name type="scientific">Litorimonas cladophorae</name>
    <dbReference type="NCBI Taxonomy" id="1220491"/>
    <lineage>
        <taxon>Bacteria</taxon>
        <taxon>Pseudomonadati</taxon>
        <taxon>Pseudomonadota</taxon>
        <taxon>Alphaproteobacteria</taxon>
        <taxon>Maricaulales</taxon>
        <taxon>Robiginitomaculaceae</taxon>
    </lineage>
</organism>
<comment type="similarity">
    <text evidence="1">Belongs to the UPF0145 family.</text>
</comment>
<keyword evidence="2" id="KW-1133">Transmembrane helix</keyword>
<sequence>MYELGFSALLLIIGVIFGTRAQRKHIEQLDRREAALSYLVVTNLKTIPDGLGQPLLVTGSVVIAFDYFRRFIASIIMLVGGNISMYEVMLDRARREALVRLLEQADAAGAREVHNVRFEFSRVGSSAQQAGVGGGAELFAYGTAVR</sequence>
<dbReference type="EMBL" id="BMYV01000003">
    <property type="protein sequence ID" value="GGX75408.1"/>
    <property type="molecule type" value="Genomic_DNA"/>
</dbReference>
<evidence type="ECO:0000256" key="2">
    <source>
        <dbReference type="SAM" id="Phobius"/>
    </source>
</evidence>